<keyword evidence="8 9" id="KW-0472">Membrane</keyword>
<proteinExistence type="inferred from homology"/>
<comment type="similarity">
    <text evidence="10">Belongs to the mitochondrial carrier (TC 2.A.29) family.</text>
</comment>
<dbReference type="SUPFAM" id="SSF103506">
    <property type="entry name" value="Mitochondrial carrier"/>
    <property type="match status" value="1"/>
</dbReference>
<dbReference type="GO" id="GO:0005741">
    <property type="term" value="C:mitochondrial outer membrane"/>
    <property type="evidence" value="ECO:0007669"/>
    <property type="project" value="UniProtKB-SubCell"/>
</dbReference>
<evidence type="ECO:0000313" key="14">
    <source>
        <dbReference type="Proteomes" id="UP000654370"/>
    </source>
</evidence>
<evidence type="ECO:0000256" key="5">
    <source>
        <dbReference type="ARBA" id="ARBA00022787"/>
    </source>
</evidence>
<dbReference type="GO" id="GO:0090149">
    <property type="term" value="P:mitochondrial membrane fission"/>
    <property type="evidence" value="ECO:0007669"/>
    <property type="project" value="InterPro"/>
</dbReference>
<dbReference type="InterPro" id="IPR018108">
    <property type="entry name" value="MCP_transmembrane"/>
</dbReference>
<dbReference type="EMBL" id="JAEPQZ010000001">
    <property type="protein sequence ID" value="KAG2186107.1"/>
    <property type="molecule type" value="Genomic_DNA"/>
</dbReference>
<dbReference type="PROSITE" id="PS50920">
    <property type="entry name" value="SOLCAR"/>
    <property type="match status" value="1"/>
</dbReference>
<evidence type="ECO:0000256" key="4">
    <source>
        <dbReference type="ARBA" id="ARBA00022737"/>
    </source>
</evidence>
<keyword evidence="3 9" id="KW-0812">Transmembrane</keyword>
<accession>A0A8H7Q531</accession>
<feature type="region of interest" description="Disordered" evidence="11">
    <location>
        <begin position="278"/>
        <end position="321"/>
    </location>
</feature>
<keyword evidence="5" id="KW-1000">Mitochondrion outer membrane</keyword>
<evidence type="ECO:0000256" key="1">
    <source>
        <dbReference type="ARBA" id="ARBA00004374"/>
    </source>
</evidence>
<reference evidence="13" key="1">
    <citation type="submission" date="2020-12" db="EMBL/GenBank/DDBJ databases">
        <title>Metabolic potential, ecology and presence of endohyphal bacteria is reflected in genomic diversity of Mucoromycotina.</title>
        <authorList>
            <person name="Muszewska A."/>
            <person name="Okrasinska A."/>
            <person name="Steczkiewicz K."/>
            <person name="Drgas O."/>
            <person name="Orlowska M."/>
            <person name="Perlinska-Lenart U."/>
            <person name="Aleksandrzak-Piekarczyk T."/>
            <person name="Szatraj K."/>
            <person name="Zielenkiewicz U."/>
            <person name="Pilsyk S."/>
            <person name="Malc E."/>
            <person name="Mieczkowski P."/>
            <person name="Kruszewska J.S."/>
            <person name="Biernat P."/>
            <person name="Pawlowska J."/>
        </authorList>
    </citation>
    <scope>NUCLEOTIDE SEQUENCE</scope>
    <source>
        <strain evidence="13">WA0000067209</strain>
    </source>
</reference>
<evidence type="ECO:0000313" key="13">
    <source>
        <dbReference type="EMBL" id="KAG2186107.1"/>
    </source>
</evidence>
<evidence type="ECO:0000256" key="10">
    <source>
        <dbReference type="RuleBase" id="RU000488"/>
    </source>
</evidence>
<feature type="compositionally biased region" description="Basic and acidic residues" evidence="11">
    <location>
        <begin position="23"/>
        <end position="40"/>
    </location>
</feature>
<keyword evidence="2 10" id="KW-0813">Transport</keyword>
<evidence type="ECO:0000256" key="6">
    <source>
        <dbReference type="ARBA" id="ARBA00022989"/>
    </source>
</evidence>
<evidence type="ECO:0000256" key="7">
    <source>
        <dbReference type="ARBA" id="ARBA00023128"/>
    </source>
</evidence>
<evidence type="ECO:0000256" key="8">
    <source>
        <dbReference type="ARBA" id="ARBA00023136"/>
    </source>
</evidence>
<feature type="transmembrane region" description="Helical" evidence="12">
    <location>
        <begin position="72"/>
        <end position="95"/>
    </location>
</feature>
<feature type="repeat" description="Solcar" evidence="9">
    <location>
        <begin position="334"/>
        <end position="426"/>
    </location>
</feature>
<sequence>MSPPQLEAYLCRLTLGRNALADQQERNSSETAEENRHALELRSEVERSEAEVLATVGFYNAPDIQQEASENFAGFSLAVGAMVSNYVLCFPFVVARHRRQTIPSMFYKRKDSPIDTMDYLVRLQNREGWKALYPGFGLGLLAQGFAVTYESALNMILSRTINKTSPGGSLVTQVTQLTAAKVLELAVYIPLHPIYRSALIMRTQTQSPTSRRVITSYRGFWRSCKTELYRFLNYRTVTKPNQLPLVSVFVPSCLLSIISEKLLTIIYKYLNRLITKPKSTEKRSNRRNQRRQRPTTLRHSLSRDLLETPTSSPAEDTALRDTKSKRLADETTLYSFYPEIVCGIASSILTRAIVYPAETIVFRLMLQGSGVLIQDTTYTGFWDCLITIVKEEGCWNGLYAGVGSWLAEVALGYVILESSWIALKLTKWRLQRKHDREVEMEWRNRKATIRNEI</sequence>
<comment type="subcellular location">
    <subcellularLocation>
        <location evidence="1">Mitochondrion outer membrane</location>
        <topology evidence="1">Multi-pass membrane protein</topology>
    </subcellularLocation>
</comment>
<dbReference type="Proteomes" id="UP000654370">
    <property type="component" value="Unassembled WGS sequence"/>
</dbReference>
<dbReference type="AlphaFoldDB" id="A0A8H7Q531"/>
<dbReference type="InterPro" id="IPR039158">
    <property type="entry name" value="SLC25A46"/>
</dbReference>
<organism evidence="13 14">
    <name type="scientific">Mortierella isabellina</name>
    <name type="common">Filamentous fungus</name>
    <name type="synonym">Umbelopsis isabellina</name>
    <dbReference type="NCBI Taxonomy" id="91625"/>
    <lineage>
        <taxon>Eukaryota</taxon>
        <taxon>Fungi</taxon>
        <taxon>Fungi incertae sedis</taxon>
        <taxon>Mucoromycota</taxon>
        <taxon>Mucoromycotina</taxon>
        <taxon>Umbelopsidomycetes</taxon>
        <taxon>Umbelopsidales</taxon>
        <taxon>Umbelopsidaceae</taxon>
        <taxon>Umbelopsis</taxon>
    </lineage>
</organism>
<feature type="region of interest" description="Disordered" evidence="11">
    <location>
        <begin position="21"/>
        <end position="40"/>
    </location>
</feature>
<dbReference type="Gene3D" id="1.50.40.10">
    <property type="entry name" value="Mitochondrial carrier domain"/>
    <property type="match status" value="2"/>
</dbReference>
<evidence type="ECO:0000256" key="11">
    <source>
        <dbReference type="SAM" id="MobiDB-lite"/>
    </source>
</evidence>
<dbReference type="PANTHER" id="PTHR21252:SF2">
    <property type="entry name" value="MITOCHONDRIAL OUTER MEMBRANE PROTEIN SLC25A46"/>
    <property type="match status" value="1"/>
</dbReference>
<evidence type="ECO:0000256" key="9">
    <source>
        <dbReference type="PROSITE-ProRule" id="PRU00282"/>
    </source>
</evidence>
<keyword evidence="7" id="KW-0496">Mitochondrion</keyword>
<dbReference type="OrthoDB" id="2403262at2759"/>
<dbReference type="PANTHER" id="PTHR21252">
    <property type="entry name" value="TB1 PROTEIN-RELATED"/>
    <property type="match status" value="1"/>
</dbReference>
<keyword evidence="14" id="KW-1185">Reference proteome</keyword>
<comment type="caution">
    <text evidence="13">The sequence shown here is derived from an EMBL/GenBank/DDBJ whole genome shotgun (WGS) entry which is preliminary data.</text>
</comment>
<evidence type="ECO:0000256" key="12">
    <source>
        <dbReference type="SAM" id="Phobius"/>
    </source>
</evidence>
<name>A0A8H7Q531_MORIS</name>
<gene>
    <name evidence="13" type="ORF">INT43_002545</name>
</gene>
<keyword evidence="6 12" id="KW-1133">Transmembrane helix</keyword>
<keyword evidence="4" id="KW-0677">Repeat</keyword>
<dbReference type="InterPro" id="IPR023395">
    <property type="entry name" value="MCP_dom_sf"/>
</dbReference>
<dbReference type="Pfam" id="PF00153">
    <property type="entry name" value="Mito_carr"/>
    <property type="match status" value="1"/>
</dbReference>
<protein>
    <submittedName>
        <fullName evidence="13">Uncharacterized protein</fullName>
    </submittedName>
</protein>
<evidence type="ECO:0000256" key="2">
    <source>
        <dbReference type="ARBA" id="ARBA00022448"/>
    </source>
</evidence>
<evidence type="ECO:0000256" key="3">
    <source>
        <dbReference type="ARBA" id="ARBA00022692"/>
    </source>
</evidence>
<feature type="compositionally biased region" description="Basic residues" evidence="11">
    <location>
        <begin position="284"/>
        <end position="293"/>
    </location>
</feature>